<sequence>MSKSDDRFNSLKSFLTDIPRLGVIQELIQIPQPQPNLLHHDLLKINKLTDEIYGLLLNFQQALEVYNNKCDDDGLEWYYDGKSDVIDLIEDTESIDGLISEILTVIDSSESSIDPQDLSGLLSKLETTSDLQLDVKKSLILLKRKVDISINYKEINETIIKSLKDEILLCIECFHKILESKLSSPNRLLPKFDLAQITAKMKINDLSSHSNTNFSTKSLRLPTFNDFDESLYNGYLMLESRIKPLKVSLEFLPLKINEFNHLCFKISPQTANNIQITYNELMDNWNYLQLELENLKNESLDKRWNEIFKYLINEITYKCKTLREGLRSKNSSNDGDLDASDAMDIIGPAYKLCSNSITMINKAFTEGTITDSSLVPLFNEKLLPEWDLLNNTLMNASPLSSSSHRLSKSVDKLSSNDHSLDENGLRTLQTVKRRSSMFNSGKKNSSSSDPLGTIDENDDKLERKSFSSRRSILIDLPQKSQLNTVSSRSSSTPSELVSPSALGIDLGVSVDQVSSKSTPFSIEQKDKVRDFLANEKNGNPNSEQNQFLEMKRKNLKQSLMRLNGGVDIDDDEDDEATLVHATPKLSYDLESSFSDSRMSRSTLARNLYSIQELFNYLMKNSRHKPTKLPLIRDDYTSLGLPVIKKCYIDSSRPSRIPSISPNHPVFQSPQRKPSKDITGRVDYSPTKNTPIEVKSQRTLKPPLFAMKRNSLLKKPMKDSTNTTRNTKNSTLNQNQSSLKVRNTVKTSPNSVDSNARSSISLSRLSGVSLSGMNTPNLSYSHNMKNSPEAKQRMSLLSNISPSASLISSSLSYRSSSPTRQLSPIRSTSPERPNSSIGSRFDEVHLIQPLKKTTTKSAWR</sequence>
<dbReference type="PANTHER" id="PTHR37271:SF1">
    <property type="entry name" value="KARYOGAMY PROTEIN KAR9"/>
    <property type="match status" value="1"/>
</dbReference>
<dbReference type="Proteomes" id="UP000095085">
    <property type="component" value="Unassembled WGS sequence"/>
</dbReference>
<dbReference type="GO" id="GO:0005816">
    <property type="term" value="C:spindle pole body"/>
    <property type="evidence" value="ECO:0007669"/>
    <property type="project" value="TreeGrafter"/>
</dbReference>
<dbReference type="PANTHER" id="PTHR37271">
    <property type="entry name" value="KARYOGAMY PROTEIN KAR9"/>
    <property type="match status" value="1"/>
</dbReference>
<feature type="region of interest" description="Disordered" evidence="1">
    <location>
        <begin position="410"/>
        <end position="459"/>
    </location>
</feature>
<dbReference type="GO" id="GO:0005938">
    <property type="term" value="C:cell cortex"/>
    <property type="evidence" value="ECO:0007669"/>
    <property type="project" value="TreeGrafter"/>
</dbReference>
<gene>
    <name evidence="2" type="ORF">HYPBUDRAFT_3805</name>
</gene>
<feature type="compositionally biased region" description="Polar residues" evidence="1">
    <location>
        <begin position="817"/>
        <end position="837"/>
    </location>
</feature>
<name>A0A1E4RRK5_9ASCO</name>
<feature type="region of interest" description="Disordered" evidence="1">
    <location>
        <begin position="810"/>
        <end position="842"/>
    </location>
</feature>
<organism evidence="2 3">
    <name type="scientific">Hyphopichia burtonii NRRL Y-1933</name>
    <dbReference type="NCBI Taxonomy" id="984485"/>
    <lineage>
        <taxon>Eukaryota</taxon>
        <taxon>Fungi</taxon>
        <taxon>Dikarya</taxon>
        <taxon>Ascomycota</taxon>
        <taxon>Saccharomycotina</taxon>
        <taxon>Pichiomycetes</taxon>
        <taxon>Debaryomycetaceae</taxon>
        <taxon>Hyphopichia</taxon>
    </lineage>
</organism>
<feature type="compositionally biased region" description="Polar residues" evidence="1">
    <location>
        <begin position="426"/>
        <end position="450"/>
    </location>
</feature>
<dbReference type="InterPro" id="IPR013889">
    <property type="entry name" value="Karyogamy_KAR9"/>
</dbReference>
<feature type="compositionally biased region" description="Low complexity" evidence="1">
    <location>
        <begin position="652"/>
        <end position="661"/>
    </location>
</feature>
<evidence type="ECO:0000256" key="1">
    <source>
        <dbReference type="SAM" id="MobiDB-lite"/>
    </source>
</evidence>
<dbReference type="EMBL" id="KV454538">
    <property type="protein sequence ID" value="ODV69878.1"/>
    <property type="molecule type" value="Genomic_DNA"/>
</dbReference>
<proteinExistence type="predicted"/>
<evidence type="ECO:0000313" key="2">
    <source>
        <dbReference type="EMBL" id="ODV69878.1"/>
    </source>
</evidence>
<dbReference type="GO" id="GO:0051293">
    <property type="term" value="P:establishment of spindle localization"/>
    <property type="evidence" value="ECO:0007669"/>
    <property type="project" value="TreeGrafter"/>
</dbReference>
<feature type="compositionally biased region" description="Basic and acidic residues" evidence="1">
    <location>
        <begin position="410"/>
        <end position="424"/>
    </location>
</feature>
<dbReference type="GO" id="GO:0030473">
    <property type="term" value="P:nuclear migration along microtubule"/>
    <property type="evidence" value="ECO:0007669"/>
    <property type="project" value="TreeGrafter"/>
</dbReference>
<dbReference type="GO" id="GO:0043332">
    <property type="term" value="C:mating projection tip"/>
    <property type="evidence" value="ECO:0007669"/>
    <property type="project" value="TreeGrafter"/>
</dbReference>
<feature type="compositionally biased region" description="Low complexity" evidence="1">
    <location>
        <begin position="720"/>
        <end position="732"/>
    </location>
</feature>
<dbReference type="AlphaFoldDB" id="A0A1E4RRK5"/>
<reference evidence="3" key="1">
    <citation type="submission" date="2016-05" db="EMBL/GenBank/DDBJ databases">
        <title>Comparative genomics of biotechnologically important yeasts.</title>
        <authorList>
            <consortium name="DOE Joint Genome Institute"/>
            <person name="Riley R."/>
            <person name="Haridas S."/>
            <person name="Wolfe K.H."/>
            <person name="Lopes M.R."/>
            <person name="Hittinger C.T."/>
            <person name="Goker M."/>
            <person name="Salamov A."/>
            <person name="Wisecaver J."/>
            <person name="Long T.M."/>
            <person name="Aerts A.L."/>
            <person name="Barry K."/>
            <person name="Choi C."/>
            <person name="Clum A."/>
            <person name="Coughlan A.Y."/>
            <person name="Deshpande S."/>
            <person name="Douglass A.P."/>
            <person name="Hanson S.J."/>
            <person name="Klenk H.-P."/>
            <person name="Labutti K."/>
            <person name="Lapidus A."/>
            <person name="Lindquist E."/>
            <person name="Lipzen A."/>
            <person name="Meier-Kolthoff J.P."/>
            <person name="Ohm R.A."/>
            <person name="Otillar R.P."/>
            <person name="Pangilinan J."/>
            <person name="Peng Y."/>
            <person name="Rokas A."/>
            <person name="Rosa C.A."/>
            <person name="Scheuner C."/>
            <person name="Sibirny A.A."/>
            <person name="Slot J.C."/>
            <person name="Stielow J.B."/>
            <person name="Sun H."/>
            <person name="Kurtzman C.P."/>
            <person name="Blackwell M."/>
            <person name="Grigoriev I.V."/>
            <person name="Jeffries T.W."/>
        </authorList>
    </citation>
    <scope>NUCLEOTIDE SEQUENCE [LARGE SCALE GENOMIC DNA]</scope>
    <source>
        <strain evidence="3">NRRL Y-1933</strain>
    </source>
</reference>
<dbReference type="Pfam" id="PF08580">
    <property type="entry name" value="KAR9"/>
    <property type="match status" value="1"/>
</dbReference>
<protein>
    <submittedName>
        <fullName evidence="2">Karyogamy protein</fullName>
    </submittedName>
</protein>
<feature type="region of interest" description="Disordered" evidence="1">
    <location>
        <begin position="652"/>
        <end position="758"/>
    </location>
</feature>
<dbReference type="RefSeq" id="XP_020078945.1">
    <property type="nucleotide sequence ID" value="XM_020223384.1"/>
</dbReference>
<keyword evidence="3" id="KW-1185">Reference proteome</keyword>
<dbReference type="STRING" id="984485.A0A1E4RRK5"/>
<dbReference type="GeneID" id="30997933"/>
<dbReference type="OrthoDB" id="5559380at2759"/>
<dbReference type="GO" id="GO:0031578">
    <property type="term" value="P:mitotic spindle orientation checkpoint signaling"/>
    <property type="evidence" value="ECO:0007669"/>
    <property type="project" value="TreeGrafter"/>
</dbReference>
<evidence type="ECO:0000313" key="3">
    <source>
        <dbReference type="Proteomes" id="UP000095085"/>
    </source>
</evidence>
<feature type="compositionally biased region" description="Polar residues" evidence="1">
    <location>
        <begin position="733"/>
        <end position="755"/>
    </location>
</feature>
<accession>A0A1E4RRK5</accession>